<evidence type="ECO:0000256" key="2">
    <source>
        <dbReference type="SAM" id="SignalP"/>
    </source>
</evidence>
<protein>
    <submittedName>
        <fullName evidence="3">Os01g0528300 protein</fullName>
    </submittedName>
</protein>
<evidence type="ECO:0000256" key="1">
    <source>
        <dbReference type="SAM" id="MobiDB-lite"/>
    </source>
</evidence>
<dbReference type="Proteomes" id="UP000059680">
    <property type="component" value="Chromosome 1"/>
</dbReference>
<feature type="chain" id="PRO_5006056186" evidence="2">
    <location>
        <begin position="27"/>
        <end position="142"/>
    </location>
</feature>
<reference evidence="3 4" key="3">
    <citation type="journal article" date="2013" name="Rice">
        <title>Improvement of the Oryza sativa Nipponbare reference genome using next generation sequence and optical map data.</title>
        <authorList>
            <person name="Kawahara Y."/>
            <person name="de la Bastide M."/>
            <person name="Hamilton J.P."/>
            <person name="Kanamori H."/>
            <person name="McCombie W.R."/>
            <person name="Ouyang S."/>
            <person name="Schwartz D.C."/>
            <person name="Tanaka T."/>
            <person name="Wu J."/>
            <person name="Zhou S."/>
            <person name="Childs K.L."/>
            <person name="Davidson R.M."/>
            <person name="Lin H."/>
            <person name="Quesada-Ocampo L."/>
            <person name="Vaillancourt B."/>
            <person name="Sakai H."/>
            <person name="Lee S.S."/>
            <person name="Kim J."/>
            <person name="Numa H."/>
            <person name="Itoh T."/>
            <person name="Buell C.R."/>
            <person name="Matsumoto T."/>
        </authorList>
    </citation>
    <scope>NUCLEOTIDE SEQUENCE [LARGE SCALE GENOMIC DNA]</scope>
    <source>
        <strain evidence="4">cv. Nipponbare</strain>
    </source>
</reference>
<feature type="compositionally biased region" description="Low complexity" evidence="1">
    <location>
        <begin position="128"/>
        <end position="142"/>
    </location>
</feature>
<dbReference type="EMBL" id="AP014957">
    <property type="protein sequence ID" value="BAS72492.1"/>
    <property type="molecule type" value="Genomic_DNA"/>
</dbReference>
<evidence type="ECO:0000313" key="4">
    <source>
        <dbReference type="Proteomes" id="UP000059680"/>
    </source>
</evidence>
<dbReference type="Gramene" id="Os01t0528300-01">
    <property type="protein sequence ID" value="Os01t0528300-01"/>
    <property type="gene ID" value="Os01g0528300"/>
</dbReference>
<feature type="region of interest" description="Disordered" evidence="1">
    <location>
        <begin position="66"/>
        <end position="142"/>
    </location>
</feature>
<accession>A0A0P0V3I2</accession>
<name>A0A0P0V3I2_ORYSJ</name>
<organism evidence="3 4">
    <name type="scientific">Oryza sativa subsp. japonica</name>
    <name type="common">Rice</name>
    <dbReference type="NCBI Taxonomy" id="39947"/>
    <lineage>
        <taxon>Eukaryota</taxon>
        <taxon>Viridiplantae</taxon>
        <taxon>Streptophyta</taxon>
        <taxon>Embryophyta</taxon>
        <taxon>Tracheophyta</taxon>
        <taxon>Spermatophyta</taxon>
        <taxon>Magnoliopsida</taxon>
        <taxon>Liliopsida</taxon>
        <taxon>Poales</taxon>
        <taxon>Poaceae</taxon>
        <taxon>BOP clade</taxon>
        <taxon>Oryzoideae</taxon>
        <taxon>Oryzeae</taxon>
        <taxon>Oryzinae</taxon>
        <taxon>Oryza</taxon>
        <taxon>Oryza sativa</taxon>
    </lineage>
</organism>
<feature type="signal peptide" evidence="2">
    <location>
        <begin position="1"/>
        <end position="26"/>
    </location>
</feature>
<keyword evidence="4" id="KW-1185">Reference proteome</keyword>
<reference evidence="3 4" key="2">
    <citation type="journal article" date="2013" name="Plant Cell Physiol.">
        <title>Rice Annotation Project Database (RAP-DB): an integrative and interactive database for rice genomics.</title>
        <authorList>
            <person name="Sakai H."/>
            <person name="Lee S.S."/>
            <person name="Tanaka T."/>
            <person name="Numa H."/>
            <person name="Kim J."/>
            <person name="Kawahara Y."/>
            <person name="Wakimoto H."/>
            <person name="Yang C.C."/>
            <person name="Iwamoto M."/>
            <person name="Abe T."/>
            <person name="Yamada Y."/>
            <person name="Muto A."/>
            <person name="Inokuchi H."/>
            <person name="Ikemura T."/>
            <person name="Matsumoto T."/>
            <person name="Sasaki T."/>
            <person name="Itoh T."/>
        </authorList>
    </citation>
    <scope>NUCLEOTIDE SEQUENCE [LARGE SCALE GENOMIC DNA]</scope>
    <source>
        <strain evidence="4">cv. Nipponbare</strain>
    </source>
</reference>
<evidence type="ECO:0000313" key="3">
    <source>
        <dbReference type="EMBL" id="BAS72492.1"/>
    </source>
</evidence>
<gene>
    <name evidence="3" type="ordered locus">Os01g0528300</name>
    <name evidence="3" type="ORF">OSNPB_010528300</name>
</gene>
<dbReference type="AlphaFoldDB" id="A0A0P0V3I2"/>
<dbReference type="InParanoid" id="A0A0P0V3I2"/>
<proteinExistence type="predicted"/>
<sequence>MLSSCVPDGILPVRLLLAMYGLQVLADDIQDDAGNVTRFVPRTDPAIQDEHRVRARQGGHVGAVQGAVGLRVPGHQPHQDREPATPPPPSHPVRRRRQRGHGQALRVHVLHRLPGVHGGGPRCRRYRSSPPSSACSAATPWT</sequence>
<dbReference type="PaxDb" id="39947-A0A0P0V3I2"/>
<keyword evidence="2" id="KW-0732">Signal</keyword>
<reference evidence="4" key="1">
    <citation type="journal article" date="2005" name="Nature">
        <title>The map-based sequence of the rice genome.</title>
        <authorList>
            <consortium name="International rice genome sequencing project (IRGSP)"/>
            <person name="Matsumoto T."/>
            <person name="Wu J."/>
            <person name="Kanamori H."/>
            <person name="Katayose Y."/>
            <person name="Fujisawa M."/>
            <person name="Namiki N."/>
            <person name="Mizuno H."/>
            <person name="Yamamoto K."/>
            <person name="Antonio B.A."/>
            <person name="Baba T."/>
            <person name="Sakata K."/>
            <person name="Nagamura Y."/>
            <person name="Aoki H."/>
            <person name="Arikawa K."/>
            <person name="Arita K."/>
            <person name="Bito T."/>
            <person name="Chiden Y."/>
            <person name="Fujitsuka N."/>
            <person name="Fukunaka R."/>
            <person name="Hamada M."/>
            <person name="Harada C."/>
            <person name="Hayashi A."/>
            <person name="Hijishita S."/>
            <person name="Honda M."/>
            <person name="Hosokawa S."/>
            <person name="Ichikawa Y."/>
            <person name="Idonuma A."/>
            <person name="Iijima M."/>
            <person name="Ikeda M."/>
            <person name="Ikeno M."/>
            <person name="Ito K."/>
            <person name="Ito S."/>
            <person name="Ito T."/>
            <person name="Ito Y."/>
            <person name="Ito Y."/>
            <person name="Iwabuchi A."/>
            <person name="Kamiya K."/>
            <person name="Karasawa W."/>
            <person name="Kurita K."/>
            <person name="Katagiri S."/>
            <person name="Kikuta A."/>
            <person name="Kobayashi H."/>
            <person name="Kobayashi N."/>
            <person name="Machita K."/>
            <person name="Maehara T."/>
            <person name="Masukawa M."/>
            <person name="Mizubayashi T."/>
            <person name="Mukai Y."/>
            <person name="Nagasaki H."/>
            <person name="Nagata Y."/>
            <person name="Naito S."/>
            <person name="Nakashima M."/>
            <person name="Nakama Y."/>
            <person name="Nakamichi Y."/>
            <person name="Nakamura M."/>
            <person name="Meguro A."/>
            <person name="Negishi M."/>
            <person name="Ohta I."/>
            <person name="Ohta T."/>
            <person name="Okamoto M."/>
            <person name="Ono N."/>
            <person name="Saji S."/>
            <person name="Sakaguchi M."/>
            <person name="Sakai K."/>
            <person name="Shibata M."/>
            <person name="Shimokawa T."/>
            <person name="Song J."/>
            <person name="Takazaki Y."/>
            <person name="Terasawa K."/>
            <person name="Tsugane M."/>
            <person name="Tsuji K."/>
            <person name="Ueda S."/>
            <person name="Waki K."/>
            <person name="Yamagata H."/>
            <person name="Yamamoto M."/>
            <person name="Yamamoto S."/>
            <person name="Yamane H."/>
            <person name="Yoshiki S."/>
            <person name="Yoshihara R."/>
            <person name="Yukawa K."/>
            <person name="Zhong H."/>
            <person name="Yano M."/>
            <person name="Yuan Q."/>
            <person name="Ouyang S."/>
            <person name="Liu J."/>
            <person name="Jones K.M."/>
            <person name="Gansberger K."/>
            <person name="Moffat K."/>
            <person name="Hill J."/>
            <person name="Bera J."/>
            <person name="Fadrosh D."/>
            <person name="Jin S."/>
            <person name="Johri S."/>
            <person name="Kim M."/>
            <person name="Overton L."/>
            <person name="Reardon M."/>
            <person name="Tsitrin T."/>
            <person name="Vuong H."/>
            <person name="Weaver B."/>
            <person name="Ciecko A."/>
            <person name="Tallon L."/>
            <person name="Jackson J."/>
            <person name="Pai G."/>
            <person name="Aken S.V."/>
            <person name="Utterback T."/>
            <person name="Reidmuller S."/>
            <person name="Feldblyum T."/>
            <person name="Hsiao J."/>
            <person name="Zismann V."/>
            <person name="Iobst S."/>
            <person name="de Vazeille A.R."/>
            <person name="Buell C.R."/>
            <person name="Ying K."/>
            <person name="Li Y."/>
            <person name="Lu T."/>
            <person name="Huang Y."/>
            <person name="Zhao Q."/>
            <person name="Feng Q."/>
            <person name="Zhang L."/>
            <person name="Zhu J."/>
            <person name="Weng Q."/>
            <person name="Mu J."/>
            <person name="Lu Y."/>
            <person name="Fan D."/>
            <person name="Liu Y."/>
            <person name="Guan J."/>
            <person name="Zhang Y."/>
            <person name="Yu S."/>
            <person name="Liu X."/>
            <person name="Zhang Y."/>
            <person name="Hong G."/>
            <person name="Han B."/>
            <person name="Choisne N."/>
            <person name="Demange N."/>
            <person name="Orjeda G."/>
            <person name="Samain S."/>
            <person name="Cattolico L."/>
            <person name="Pelletier E."/>
            <person name="Couloux A."/>
            <person name="Segurens B."/>
            <person name="Wincker P."/>
            <person name="D'Hont A."/>
            <person name="Scarpelli C."/>
            <person name="Weissenbach J."/>
            <person name="Salanoubat M."/>
            <person name="Quetier F."/>
            <person name="Yu Y."/>
            <person name="Kim H.R."/>
            <person name="Rambo T."/>
            <person name="Currie J."/>
            <person name="Collura K."/>
            <person name="Luo M."/>
            <person name="Yang T."/>
            <person name="Ammiraju J.S.S."/>
            <person name="Engler F."/>
            <person name="Soderlund C."/>
            <person name="Wing R.A."/>
            <person name="Palmer L.E."/>
            <person name="de la Bastide M."/>
            <person name="Spiegel L."/>
            <person name="Nascimento L."/>
            <person name="Zutavern T."/>
            <person name="O'Shaughnessy A."/>
            <person name="Dike S."/>
            <person name="Dedhia N."/>
            <person name="Preston R."/>
            <person name="Balija V."/>
            <person name="McCombie W.R."/>
            <person name="Chow T."/>
            <person name="Chen H."/>
            <person name="Chung M."/>
            <person name="Chen C."/>
            <person name="Shaw J."/>
            <person name="Wu H."/>
            <person name="Hsiao K."/>
            <person name="Chao Y."/>
            <person name="Chu M."/>
            <person name="Cheng C."/>
            <person name="Hour A."/>
            <person name="Lee P."/>
            <person name="Lin S."/>
            <person name="Lin Y."/>
            <person name="Liou J."/>
            <person name="Liu S."/>
            <person name="Hsing Y."/>
            <person name="Raghuvanshi S."/>
            <person name="Mohanty A."/>
            <person name="Bharti A.K."/>
            <person name="Gaur A."/>
            <person name="Gupta V."/>
            <person name="Kumar D."/>
            <person name="Ravi V."/>
            <person name="Vij S."/>
            <person name="Kapur A."/>
            <person name="Khurana P."/>
            <person name="Khurana P."/>
            <person name="Khurana J.P."/>
            <person name="Tyagi A.K."/>
            <person name="Gaikwad K."/>
            <person name="Singh A."/>
            <person name="Dalal V."/>
            <person name="Srivastava S."/>
            <person name="Dixit A."/>
            <person name="Pal A.K."/>
            <person name="Ghazi I.A."/>
            <person name="Yadav M."/>
            <person name="Pandit A."/>
            <person name="Bhargava A."/>
            <person name="Sureshbabu K."/>
            <person name="Batra K."/>
            <person name="Sharma T.R."/>
            <person name="Mohapatra T."/>
            <person name="Singh N.K."/>
            <person name="Messing J."/>
            <person name="Nelson A.B."/>
            <person name="Fuks G."/>
            <person name="Kavchok S."/>
            <person name="Keizer G."/>
            <person name="Linton E."/>
            <person name="Llaca V."/>
            <person name="Song R."/>
            <person name="Tanyolac B."/>
            <person name="Young S."/>
            <person name="Ho-Il K."/>
            <person name="Hahn J.H."/>
            <person name="Sangsakoo G."/>
            <person name="Vanavichit A."/>
            <person name="de Mattos Luiz.A.T."/>
            <person name="Zimmer P.D."/>
            <person name="Malone G."/>
            <person name="Dellagostin O."/>
            <person name="de Oliveira A.C."/>
            <person name="Bevan M."/>
            <person name="Bancroft I."/>
            <person name="Minx P."/>
            <person name="Cordum H."/>
            <person name="Wilson R."/>
            <person name="Cheng Z."/>
            <person name="Jin W."/>
            <person name="Jiang J."/>
            <person name="Leong S.A."/>
            <person name="Iwama H."/>
            <person name="Gojobori T."/>
            <person name="Itoh T."/>
            <person name="Niimura Y."/>
            <person name="Fujii Y."/>
            <person name="Habara T."/>
            <person name="Sakai H."/>
            <person name="Sato Y."/>
            <person name="Wilson G."/>
            <person name="Kumar K."/>
            <person name="McCouch S."/>
            <person name="Juretic N."/>
            <person name="Hoen D."/>
            <person name="Wright S."/>
            <person name="Bruskiewich R."/>
            <person name="Bureau T."/>
            <person name="Miyao A."/>
            <person name="Hirochika H."/>
            <person name="Nishikawa T."/>
            <person name="Kadowaki K."/>
            <person name="Sugiura M."/>
            <person name="Burr B."/>
            <person name="Sasaki T."/>
        </authorList>
    </citation>
    <scope>NUCLEOTIDE SEQUENCE [LARGE SCALE GENOMIC DNA]</scope>
    <source>
        <strain evidence="4">cv. Nipponbare</strain>
    </source>
</reference>